<dbReference type="InterPro" id="IPR005561">
    <property type="entry name" value="ANTAR"/>
</dbReference>
<evidence type="ECO:0000313" key="2">
    <source>
        <dbReference type="EMBL" id="BBY04730.1"/>
    </source>
</evidence>
<sequence>MTDWVPAQISLDVHGRRILDTAGGILMGLRRCSSEAAFHELHGAAQRHRIPVCTMAWALVHLAGGRRHSPDSLRGAQSAASYEWGQLFAESAV</sequence>
<dbReference type="Pfam" id="PF03861">
    <property type="entry name" value="ANTAR"/>
    <property type="match status" value="1"/>
</dbReference>
<keyword evidence="4" id="KW-1185">Reference proteome</keyword>
<dbReference type="Gene3D" id="1.10.10.10">
    <property type="entry name" value="Winged helix-like DNA-binding domain superfamily/Winged helix DNA-binding domain"/>
    <property type="match status" value="1"/>
</dbReference>
<reference evidence="3 4" key="1">
    <citation type="submission" date="2017-02" db="EMBL/GenBank/DDBJ databases">
        <title>The new phylogeny of genus Mycobacterium.</title>
        <authorList>
            <person name="Tortoli E."/>
            <person name="Trovato A."/>
            <person name="Cirillo D.M."/>
        </authorList>
    </citation>
    <scope>NUCLEOTIDE SEQUENCE [LARGE SCALE GENOMIC DNA]</scope>
    <source>
        <strain evidence="3 4">DSM 45145</strain>
    </source>
</reference>
<gene>
    <name evidence="3" type="ORF">BST37_22430</name>
    <name evidence="2" type="ORF">MNVI_00480</name>
</gene>
<protein>
    <submittedName>
        <fullName evidence="2">ANTAR domain-containing protein</fullName>
    </submittedName>
    <submittedName>
        <fullName evidence="3">Antitermination regulator</fullName>
    </submittedName>
</protein>
<dbReference type="OrthoDB" id="4466770at2"/>
<organism evidence="2 5">
    <name type="scientific">Mycobacterium noviomagense</name>
    <dbReference type="NCBI Taxonomy" id="459858"/>
    <lineage>
        <taxon>Bacteria</taxon>
        <taxon>Bacillati</taxon>
        <taxon>Actinomycetota</taxon>
        <taxon>Actinomycetes</taxon>
        <taxon>Mycobacteriales</taxon>
        <taxon>Mycobacteriaceae</taxon>
        <taxon>Mycobacterium</taxon>
    </lineage>
</organism>
<dbReference type="Proteomes" id="UP000192374">
    <property type="component" value="Unassembled WGS sequence"/>
</dbReference>
<dbReference type="SMART" id="SM01012">
    <property type="entry name" value="ANTAR"/>
    <property type="match status" value="1"/>
</dbReference>
<dbReference type="GO" id="GO:0003723">
    <property type="term" value="F:RNA binding"/>
    <property type="evidence" value="ECO:0007669"/>
    <property type="project" value="InterPro"/>
</dbReference>
<feature type="domain" description="ANTAR" evidence="1">
    <location>
        <begin position="1"/>
        <end position="60"/>
    </location>
</feature>
<evidence type="ECO:0000313" key="4">
    <source>
        <dbReference type="Proteomes" id="UP000192374"/>
    </source>
</evidence>
<evidence type="ECO:0000313" key="5">
    <source>
        <dbReference type="Proteomes" id="UP000466894"/>
    </source>
</evidence>
<dbReference type="InterPro" id="IPR036388">
    <property type="entry name" value="WH-like_DNA-bd_sf"/>
</dbReference>
<reference evidence="2 5" key="2">
    <citation type="journal article" date="2019" name="Emerg. Microbes Infect.">
        <title>Comprehensive subspecies identification of 175 nontuberculous mycobacteria species based on 7547 genomic profiles.</title>
        <authorList>
            <person name="Matsumoto Y."/>
            <person name="Kinjo T."/>
            <person name="Motooka D."/>
            <person name="Nabeya D."/>
            <person name="Jung N."/>
            <person name="Uechi K."/>
            <person name="Horii T."/>
            <person name="Iida T."/>
            <person name="Fujita J."/>
            <person name="Nakamura S."/>
        </authorList>
    </citation>
    <scope>NUCLEOTIDE SEQUENCE [LARGE SCALE GENOMIC DNA]</scope>
    <source>
        <strain evidence="2 5">JCM 16367</strain>
    </source>
</reference>
<accession>A0A7I7P828</accession>
<dbReference type="RefSeq" id="WP_083090112.1">
    <property type="nucleotide sequence ID" value="NZ_AP022583.1"/>
</dbReference>
<dbReference type="EMBL" id="AP022583">
    <property type="protein sequence ID" value="BBY04730.1"/>
    <property type="molecule type" value="Genomic_DNA"/>
</dbReference>
<dbReference type="KEGG" id="mnv:MNVI_00480"/>
<reference evidence="2" key="3">
    <citation type="submission" date="2020-02" db="EMBL/GenBank/DDBJ databases">
        <authorList>
            <person name="Matsumoto Y."/>
            <person name="Motooka D."/>
            <person name="Nakamura S."/>
        </authorList>
    </citation>
    <scope>NUCLEOTIDE SEQUENCE</scope>
    <source>
        <strain evidence="2">JCM 16367</strain>
    </source>
</reference>
<dbReference type="EMBL" id="MVIC01000087">
    <property type="protein sequence ID" value="ORB10771.1"/>
    <property type="molecule type" value="Genomic_DNA"/>
</dbReference>
<name>A0A7I7P828_9MYCO</name>
<dbReference type="AlphaFoldDB" id="A0A7I7P828"/>
<dbReference type="Proteomes" id="UP000466894">
    <property type="component" value="Chromosome"/>
</dbReference>
<evidence type="ECO:0000313" key="3">
    <source>
        <dbReference type="EMBL" id="ORB10771.1"/>
    </source>
</evidence>
<evidence type="ECO:0000259" key="1">
    <source>
        <dbReference type="PROSITE" id="PS50921"/>
    </source>
</evidence>
<dbReference type="PROSITE" id="PS50921">
    <property type="entry name" value="ANTAR"/>
    <property type="match status" value="1"/>
</dbReference>
<proteinExistence type="predicted"/>